<feature type="domain" description="Fe-containing alcohol dehydrogenase-like C-terminal" evidence="3">
    <location>
        <begin position="196"/>
        <end position="392"/>
    </location>
</feature>
<dbReference type="EMBL" id="CCDI010000008">
    <property type="protein sequence ID" value="CDQ25616.1"/>
    <property type="molecule type" value="Genomic_DNA"/>
</dbReference>
<dbReference type="GO" id="GO:0005829">
    <property type="term" value="C:cytosol"/>
    <property type="evidence" value="ECO:0007669"/>
    <property type="project" value="TreeGrafter"/>
</dbReference>
<dbReference type="PROSITE" id="PS00913">
    <property type="entry name" value="ADH_IRON_1"/>
    <property type="match status" value="1"/>
</dbReference>
<reference evidence="5" key="1">
    <citation type="submission" date="2014-03" db="EMBL/GenBank/DDBJ databases">
        <authorList>
            <person name="Urmite Genomes U."/>
        </authorList>
    </citation>
    <scope>NUCLEOTIDE SEQUENCE [LARGE SCALE GENOMIC DNA]</scope>
    <source>
        <strain evidence="5">HD-03</strain>
    </source>
</reference>
<evidence type="ECO:0000256" key="1">
    <source>
        <dbReference type="ARBA" id="ARBA00023002"/>
    </source>
</evidence>
<protein>
    <submittedName>
        <fullName evidence="4">NADH-dependent butanol dehydrogenase A</fullName>
    </submittedName>
</protein>
<reference evidence="4 5" key="2">
    <citation type="submission" date="2014-05" db="EMBL/GenBank/DDBJ databases">
        <title>Draft genome sequence of Halobacillus karajensis HK-03.</title>
        <authorList>
            <person name="Khelaifia S."/>
            <person name="Croce O."/>
            <person name="Lagier J.C."/>
            <person name="Raoult D."/>
        </authorList>
    </citation>
    <scope>NUCLEOTIDE SEQUENCE [LARGE SCALE GENOMIC DNA]</scope>
    <source>
        <strain evidence="4 5">HD-03</strain>
    </source>
</reference>
<accession>A0A024PA46</accession>
<sequence length="395" mass="43672">MRKGYVYMDAFKFHNPTKLIFGKDQISQLPSELPNGTKKVLIVYGGGSIKKNGVYDQVMEQLNKVGVDVLELSGVEPNPKLTTVEKGVEICKKENIDFLLAVGGGSVIDCTKTIAAGAKYEGAPWDLVTRKATPDSALPFGTVLTLAATGSEMNAGAVITNWETNEKYGWGAAPLTNPTFSILDPAYTVSVPKDQTIYGIVDMMTHLFEQYFHNPTQSPVQDEMIEGVLRTVIETAPKLLEDLESLEHRETILYAGTVALNGMLQMGYRGDWASHNIEHAVSAVYDIPHAGGLAILFPNWMKHNLDVNEERFRRLATKVFGVNPEGKSDREVAKEGIQALRQFWSSIGAPETLADYEIGDDQFDVIIDRAMKRGPFGNFNKLHDEDVKNILEMSK</sequence>
<proteinExistence type="predicted"/>
<dbReference type="InterPro" id="IPR056798">
    <property type="entry name" value="ADH_Fe_C"/>
</dbReference>
<dbReference type="GO" id="GO:0008106">
    <property type="term" value="F:alcohol dehydrogenase (NADP+) activity"/>
    <property type="evidence" value="ECO:0007669"/>
    <property type="project" value="TreeGrafter"/>
</dbReference>
<dbReference type="Gene3D" id="1.20.1090.10">
    <property type="entry name" value="Dehydroquinate synthase-like - alpha domain"/>
    <property type="match status" value="1"/>
</dbReference>
<dbReference type="FunFam" id="3.40.50.1970:FF:000003">
    <property type="entry name" value="Alcohol dehydrogenase, iron-containing"/>
    <property type="match status" value="1"/>
</dbReference>
<dbReference type="PANTHER" id="PTHR43633">
    <property type="entry name" value="ALCOHOL DEHYDROGENASE YQHD"/>
    <property type="match status" value="1"/>
</dbReference>
<evidence type="ECO:0000313" key="5">
    <source>
        <dbReference type="Proteomes" id="UP000028868"/>
    </source>
</evidence>
<dbReference type="SUPFAM" id="SSF56796">
    <property type="entry name" value="Dehydroquinate synthase-like"/>
    <property type="match status" value="1"/>
</dbReference>
<dbReference type="GO" id="GO:0046872">
    <property type="term" value="F:metal ion binding"/>
    <property type="evidence" value="ECO:0007669"/>
    <property type="project" value="InterPro"/>
</dbReference>
<dbReference type="Proteomes" id="UP000028868">
    <property type="component" value="Unassembled WGS sequence"/>
</dbReference>
<dbReference type="Gene3D" id="3.40.50.1970">
    <property type="match status" value="1"/>
</dbReference>
<comment type="caution">
    <text evidence="4">The sequence shown here is derived from an EMBL/GenBank/DDBJ whole genome shotgun (WGS) entry which is preliminary data.</text>
</comment>
<dbReference type="InterPro" id="IPR044731">
    <property type="entry name" value="BDH-like"/>
</dbReference>
<evidence type="ECO:0000259" key="3">
    <source>
        <dbReference type="Pfam" id="PF25137"/>
    </source>
</evidence>
<name>A0A024PA46_9BACI</name>
<organism evidence="4 5">
    <name type="scientific">Halobacillus karajensis</name>
    <dbReference type="NCBI Taxonomy" id="195088"/>
    <lineage>
        <taxon>Bacteria</taxon>
        <taxon>Bacillati</taxon>
        <taxon>Bacillota</taxon>
        <taxon>Bacilli</taxon>
        <taxon>Bacillales</taxon>
        <taxon>Bacillaceae</taxon>
        <taxon>Halobacillus</taxon>
    </lineage>
</organism>
<evidence type="ECO:0000313" key="4">
    <source>
        <dbReference type="EMBL" id="CDQ25616.1"/>
    </source>
</evidence>
<dbReference type="InterPro" id="IPR018211">
    <property type="entry name" value="ADH_Fe_CS"/>
</dbReference>
<dbReference type="GO" id="GO:1990002">
    <property type="term" value="F:methylglyoxal reductase (NADPH) (acetol producing) activity"/>
    <property type="evidence" value="ECO:0007669"/>
    <property type="project" value="TreeGrafter"/>
</dbReference>
<dbReference type="PANTHER" id="PTHR43633:SF1">
    <property type="entry name" value="ALCOHOL DEHYDROGENASE YQHD"/>
    <property type="match status" value="1"/>
</dbReference>
<keyword evidence="1" id="KW-0560">Oxidoreductase</keyword>
<evidence type="ECO:0000259" key="2">
    <source>
        <dbReference type="Pfam" id="PF00465"/>
    </source>
</evidence>
<dbReference type="Pfam" id="PF00465">
    <property type="entry name" value="Fe-ADH"/>
    <property type="match status" value="1"/>
</dbReference>
<dbReference type="InterPro" id="IPR001670">
    <property type="entry name" value="ADH_Fe/GldA"/>
</dbReference>
<dbReference type="GO" id="GO:1990362">
    <property type="term" value="F:butanol dehydrogenase (NAD+) activity"/>
    <property type="evidence" value="ECO:0007669"/>
    <property type="project" value="InterPro"/>
</dbReference>
<gene>
    <name evidence="4" type="primary">bdhA_3</name>
    <name evidence="4" type="ORF">BN983_03972</name>
</gene>
<dbReference type="AlphaFoldDB" id="A0A024PA46"/>
<dbReference type="Pfam" id="PF25137">
    <property type="entry name" value="ADH_Fe_C"/>
    <property type="match status" value="1"/>
</dbReference>
<dbReference type="CDD" id="cd08187">
    <property type="entry name" value="BDH"/>
    <property type="match status" value="1"/>
</dbReference>
<feature type="domain" description="Alcohol dehydrogenase iron-type/glycerol dehydrogenase GldA" evidence="2">
    <location>
        <begin position="16"/>
        <end position="185"/>
    </location>
</feature>
<keyword evidence="5" id="KW-1185">Reference proteome</keyword>
<dbReference type="PROSITE" id="PS00060">
    <property type="entry name" value="ADH_IRON_2"/>
    <property type="match status" value="1"/>
</dbReference>